<evidence type="ECO:0000313" key="2">
    <source>
        <dbReference type="EMBL" id="ADI66298.1"/>
    </source>
</evidence>
<keyword evidence="2" id="KW-0614">Plasmid</keyword>
<dbReference type="AlphaFoldDB" id="D7E5N9"/>
<keyword evidence="3" id="KW-1185">Reference proteome</keyword>
<proteinExistence type="predicted"/>
<dbReference type="Proteomes" id="UP000001511">
    <property type="component" value="Plasmid pAzo01"/>
</dbReference>
<gene>
    <name evidence="2" type="ordered locus">Aazo_5309</name>
</gene>
<dbReference type="KEGG" id="naz:Aazo_5309"/>
<accession>D7E5N9</accession>
<reference evidence="2 3" key="1">
    <citation type="journal article" date="2010" name="PLoS ONE">
        <title>Genome erosion in a nitrogen-fixing vertically transmitted endosymbiotic multicellular cyanobacterium.</title>
        <authorList>
            <person name="Ran L."/>
            <person name="Larsson J."/>
            <person name="Vigil-Stenman T."/>
            <person name="Nylander J.A."/>
            <person name="Ininbergs K."/>
            <person name="Zheng W.W."/>
            <person name="Lapidus A."/>
            <person name="Lowry S."/>
            <person name="Haselkorn R."/>
            <person name="Bergman B."/>
        </authorList>
    </citation>
    <scope>NUCLEOTIDE SEQUENCE [LARGE SCALE GENOMIC DNA]</scope>
    <source>
        <strain evidence="3">0708</strain>
        <plasmid evidence="3">Plasmid pAzo01</plasmid>
    </source>
</reference>
<organism evidence="2 3">
    <name type="scientific">Nostoc azollae (strain 0708)</name>
    <name type="common">Anabaena azollae (strain 0708)</name>
    <dbReference type="NCBI Taxonomy" id="551115"/>
    <lineage>
        <taxon>Bacteria</taxon>
        <taxon>Bacillati</taxon>
        <taxon>Cyanobacteriota</taxon>
        <taxon>Cyanophyceae</taxon>
        <taxon>Nostocales</taxon>
        <taxon>Nostocaceae</taxon>
        <taxon>Trichormus</taxon>
    </lineage>
</organism>
<feature type="chain" id="PRO_5003094976" evidence="1">
    <location>
        <begin position="19"/>
        <end position="89"/>
    </location>
</feature>
<dbReference type="HOGENOM" id="CLU_2451676_0_0_3"/>
<protein>
    <submittedName>
        <fullName evidence="2">Uncharacterized protein</fullName>
    </submittedName>
</protein>
<keyword evidence="1" id="KW-0732">Signal</keyword>
<evidence type="ECO:0000313" key="3">
    <source>
        <dbReference type="Proteomes" id="UP000001511"/>
    </source>
</evidence>
<dbReference type="EMBL" id="CP002060">
    <property type="protein sequence ID" value="ADI66298.1"/>
    <property type="molecule type" value="Genomic_DNA"/>
</dbReference>
<name>D7E5N9_NOSA0</name>
<dbReference type="RefSeq" id="WP_013193307.1">
    <property type="nucleotide sequence ID" value="NC_014249.1"/>
</dbReference>
<geneLocation type="plasmid" evidence="2 3">
    <name>pAzo01</name>
</geneLocation>
<feature type="signal peptide" evidence="1">
    <location>
        <begin position="1"/>
        <end position="18"/>
    </location>
</feature>
<dbReference type="OrthoDB" id="490972at2"/>
<sequence length="89" mass="9131">MSPKMAVLFLIFATSLGAVDSGIARVTLGLSISGKEGATTGGVTGAIFGGVASNKLAESTQEFTEELQPKIGLELGAHNKTIELPPHYS</sequence>
<evidence type="ECO:0000256" key="1">
    <source>
        <dbReference type="SAM" id="SignalP"/>
    </source>
</evidence>